<feature type="region of interest" description="Disordered" evidence="1">
    <location>
        <begin position="1"/>
        <end position="48"/>
    </location>
</feature>
<comment type="caution">
    <text evidence="2">The sequence shown here is derived from an EMBL/GenBank/DDBJ whole genome shotgun (WGS) entry which is preliminary data.</text>
</comment>
<evidence type="ECO:0000313" key="2">
    <source>
        <dbReference type="EMBL" id="GFA58723.1"/>
    </source>
</evidence>
<accession>A0A699JXI6</accession>
<name>A0A699JXI6_TANCI</name>
<dbReference type="EMBL" id="BKCJ010450475">
    <property type="protein sequence ID" value="GFA58723.1"/>
    <property type="molecule type" value="Genomic_DNA"/>
</dbReference>
<organism evidence="2">
    <name type="scientific">Tanacetum cinerariifolium</name>
    <name type="common">Dalmatian daisy</name>
    <name type="synonym">Chrysanthemum cinerariifolium</name>
    <dbReference type="NCBI Taxonomy" id="118510"/>
    <lineage>
        <taxon>Eukaryota</taxon>
        <taxon>Viridiplantae</taxon>
        <taxon>Streptophyta</taxon>
        <taxon>Embryophyta</taxon>
        <taxon>Tracheophyta</taxon>
        <taxon>Spermatophyta</taxon>
        <taxon>Magnoliopsida</taxon>
        <taxon>eudicotyledons</taxon>
        <taxon>Gunneridae</taxon>
        <taxon>Pentapetalae</taxon>
        <taxon>asterids</taxon>
        <taxon>campanulids</taxon>
        <taxon>Asterales</taxon>
        <taxon>Asteraceae</taxon>
        <taxon>Asteroideae</taxon>
        <taxon>Anthemideae</taxon>
        <taxon>Anthemidinae</taxon>
        <taxon>Tanacetum</taxon>
    </lineage>
</organism>
<gene>
    <name evidence="2" type="ORF">Tci_630695</name>
</gene>
<sequence length="104" mass="11427">MVRSCRYTHSSESHGSLDSSTVKEQKSNTFFPNVGSNIERDRENDPTTYRNSKVANLLIRQHGAATTDVHSVAISSRLGAVIIRFSTRLVSVAGDSEDETVSEN</sequence>
<evidence type="ECO:0000256" key="1">
    <source>
        <dbReference type="SAM" id="MobiDB-lite"/>
    </source>
</evidence>
<feature type="compositionally biased region" description="Polar residues" evidence="1">
    <location>
        <begin position="27"/>
        <end position="36"/>
    </location>
</feature>
<reference evidence="2" key="1">
    <citation type="journal article" date="2019" name="Sci. Rep.">
        <title>Draft genome of Tanacetum cinerariifolium, the natural source of mosquito coil.</title>
        <authorList>
            <person name="Yamashiro T."/>
            <person name="Shiraishi A."/>
            <person name="Satake H."/>
            <person name="Nakayama K."/>
        </authorList>
    </citation>
    <scope>NUCLEOTIDE SEQUENCE</scope>
</reference>
<protein>
    <submittedName>
        <fullName evidence="2">Uncharacterized protein</fullName>
    </submittedName>
</protein>
<proteinExistence type="predicted"/>
<dbReference type="AlphaFoldDB" id="A0A699JXI6"/>